<dbReference type="AlphaFoldDB" id="A0AAN9FWB5"/>
<sequence length="245" mass="27194">VPTNIVVCSSSISTTASAGSTMDSRWSLCETNGKVYPPAVNTSGTSPTNQQSKDTHHNTHHHHHHHSYNNTCQTTNGSGDHVGSPKKRSQPQKSRLKFALAKERKASTTLGIIMSAFVVCWLPFFVLALVRPFLKRPSAIPAWVSSLFLWLGYANSLLNPIIYATLNKDFRKPFQEILCLRCASLNLLMREEFYHSQYGGPDTPTLSAVRTNTASNPRNSSELQIALTDVREVKLPQDTHDESSM</sequence>
<dbReference type="SUPFAM" id="SSF81321">
    <property type="entry name" value="Family A G protein-coupled receptor-like"/>
    <property type="match status" value="1"/>
</dbReference>
<name>A0AAN9FWB5_HALRR</name>
<evidence type="ECO:0000256" key="10">
    <source>
        <dbReference type="ARBA" id="ARBA00023224"/>
    </source>
</evidence>
<dbReference type="EMBL" id="JAXCGZ010000169">
    <property type="protein sequence ID" value="KAK7086495.1"/>
    <property type="molecule type" value="Genomic_DNA"/>
</dbReference>
<evidence type="ECO:0000256" key="6">
    <source>
        <dbReference type="ARBA" id="ARBA00023040"/>
    </source>
</evidence>
<keyword evidence="6" id="KW-0297">G-protein coupled receptor</keyword>
<dbReference type="GO" id="GO:0043410">
    <property type="term" value="P:positive regulation of MAPK cascade"/>
    <property type="evidence" value="ECO:0007669"/>
    <property type="project" value="TreeGrafter"/>
</dbReference>
<keyword evidence="9" id="KW-0675">Receptor</keyword>
<evidence type="ECO:0000256" key="9">
    <source>
        <dbReference type="ARBA" id="ARBA00023170"/>
    </source>
</evidence>
<keyword evidence="3" id="KW-1003">Cell membrane</keyword>
<proteinExistence type="inferred from homology"/>
<dbReference type="PANTHER" id="PTHR24248:SF199">
    <property type="entry name" value="IP13425P-RELATED"/>
    <property type="match status" value="1"/>
</dbReference>
<dbReference type="GO" id="GO:0004993">
    <property type="term" value="F:G protein-coupled serotonin receptor activity"/>
    <property type="evidence" value="ECO:0007669"/>
    <property type="project" value="UniProtKB-ARBA"/>
</dbReference>
<evidence type="ECO:0000256" key="2">
    <source>
        <dbReference type="ARBA" id="ARBA00010663"/>
    </source>
</evidence>
<comment type="similarity">
    <text evidence="2">Belongs to the G-protein coupled receptor 1 family.</text>
</comment>
<evidence type="ECO:0000313" key="15">
    <source>
        <dbReference type="Proteomes" id="UP001381693"/>
    </source>
</evidence>
<dbReference type="GO" id="GO:0005886">
    <property type="term" value="C:plasma membrane"/>
    <property type="evidence" value="ECO:0007669"/>
    <property type="project" value="UniProtKB-SubCell"/>
</dbReference>
<evidence type="ECO:0000259" key="13">
    <source>
        <dbReference type="PROSITE" id="PS50262"/>
    </source>
</evidence>
<feature type="transmembrane region" description="Helical" evidence="12">
    <location>
        <begin position="142"/>
        <end position="166"/>
    </location>
</feature>
<keyword evidence="5 12" id="KW-1133">Transmembrane helix</keyword>
<gene>
    <name evidence="14" type="ORF">SK128_024344</name>
</gene>
<evidence type="ECO:0000256" key="3">
    <source>
        <dbReference type="ARBA" id="ARBA00022475"/>
    </source>
</evidence>
<dbReference type="InterPro" id="IPR017452">
    <property type="entry name" value="GPCR_Rhodpsn_7TM"/>
</dbReference>
<keyword evidence="10" id="KW-0807">Transducer</keyword>
<dbReference type="Gene3D" id="1.20.1070.10">
    <property type="entry name" value="Rhodopsin 7-helix transmembrane proteins"/>
    <property type="match status" value="1"/>
</dbReference>
<dbReference type="Proteomes" id="UP001381693">
    <property type="component" value="Unassembled WGS sequence"/>
</dbReference>
<comment type="caution">
    <text evidence="14">The sequence shown here is derived from an EMBL/GenBank/DDBJ whole genome shotgun (WGS) entry which is preliminary data.</text>
</comment>
<dbReference type="PRINTS" id="PR00237">
    <property type="entry name" value="GPCRRHODOPSN"/>
</dbReference>
<organism evidence="14 15">
    <name type="scientific">Halocaridina rubra</name>
    <name type="common">Hawaiian red shrimp</name>
    <dbReference type="NCBI Taxonomy" id="373956"/>
    <lineage>
        <taxon>Eukaryota</taxon>
        <taxon>Metazoa</taxon>
        <taxon>Ecdysozoa</taxon>
        <taxon>Arthropoda</taxon>
        <taxon>Crustacea</taxon>
        <taxon>Multicrustacea</taxon>
        <taxon>Malacostraca</taxon>
        <taxon>Eumalacostraca</taxon>
        <taxon>Eucarida</taxon>
        <taxon>Decapoda</taxon>
        <taxon>Pleocyemata</taxon>
        <taxon>Caridea</taxon>
        <taxon>Atyoidea</taxon>
        <taxon>Atyidae</taxon>
        <taxon>Halocaridina</taxon>
    </lineage>
</organism>
<evidence type="ECO:0000256" key="11">
    <source>
        <dbReference type="SAM" id="MobiDB-lite"/>
    </source>
</evidence>
<dbReference type="Pfam" id="PF00001">
    <property type="entry name" value="7tm_1"/>
    <property type="match status" value="1"/>
</dbReference>
<dbReference type="PANTHER" id="PTHR24248">
    <property type="entry name" value="ADRENERGIC RECEPTOR-RELATED G-PROTEIN COUPLED RECEPTOR"/>
    <property type="match status" value="1"/>
</dbReference>
<feature type="non-terminal residue" evidence="14">
    <location>
        <position position="1"/>
    </location>
</feature>
<reference evidence="14 15" key="1">
    <citation type="submission" date="2023-11" db="EMBL/GenBank/DDBJ databases">
        <title>Halocaridina rubra genome assembly.</title>
        <authorList>
            <person name="Smith C."/>
        </authorList>
    </citation>
    <scope>NUCLEOTIDE SEQUENCE [LARGE SCALE GENOMIC DNA]</scope>
    <source>
        <strain evidence="14">EP-1</strain>
        <tissue evidence="14">Whole</tissue>
    </source>
</reference>
<evidence type="ECO:0000256" key="7">
    <source>
        <dbReference type="ARBA" id="ARBA00023136"/>
    </source>
</evidence>
<evidence type="ECO:0000256" key="12">
    <source>
        <dbReference type="SAM" id="Phobius"/>
    </source>
</evidence>
<comment type="subcellular location">
    <subcellularLocation>
        <location evidence="1">Cell membrane</location>
        <topology evidence="1">Multi-pass membrane protein</topology>
    </subcellularLocation>
</comment>
<keyword evidence="7 12" id="KW-0472">Membrane</keyword>
<feature type="transmembrane region" description="Helical" evidence="12">
    <location>
        <begin position="110"/>
        <end position="130"/>
    </location>
</feature>
<feature type="compositionally biased region" description="Basic residues" evidence="11">
    <location>
        <begin position="84"/>
        <end position="96"/>
    </location>
</feature>
<dbReference type="GO" id="GO:0071880">
    <property type="term" value="P:adenylate cyclase-activating adrenergic receptor signaling pathway"/>
    <property type="evidence" value="ECO:0007669"/>
    <property type="project" value="TreeGrafter"/>
</dbReference>
<keyword evidence="15" id="KW-1185">Reference proteome</keyword>
<feature type="domain" description="G-protein coupled receptors family 1 profile" evidence="13">
    <location>
        <begin position="1"/>
        <end position="163"/>
    </location>
</feature>
<evidence type="ECO:0000256" key="1">
    <source>
        <dbReference type="ARBA" id="ARBA00004651"/>
    </source>
</evidence>
<protein>
    <recommendedName>
        <fullName evidence="13">G-protein coupled receptors family 1 profile domain-containing protein</fullName>
    </recommendedName>
</protein>
<feature type="compositionally biased region" description="Basic residues" evidence="11">
    <location>
        <begin position="58"/>
        <end position="67"/>
    </location>
</feature>
<feature type="region of interest" description="Disordered" evidence="11">
    <location>
        <begin position="37"/>
        <end position="96"/>
    </location>
</feature>
<evidence type="ECO:0000313" key="14">
    <source>
        <dbReference type="EMBL" id="KAK7086495.1"/>
    </source>
</evidence>
<evidence type="ECO:0000256" key="5">
    <source>
        <dbReference type="ARBA" id="ARBA00022989"/>
    </source>
</evidence>
<evidence type="ECO:0000256" key="4">
    <source>
        <dbReference type="ARBA" id="ARBA00022692"/>
    </source>
</evidence>
<feature type="compositionally biased region" description="Polar residues" evidence="11">
    <location>
        <begin position="40"/>
        <end position="52"/>
    </location>
</feature>
<dbReference type="InterPro" id="IPR000276">
    <property type="entry name" value="GPCR_Rhodpsn"/>
</dbReference>
<keyword evidence="4 12" id="KW-0812">Transmembrane</keyword>
<keyword evidence="8" id="KW-1015">Disulfide bond</keyword>
<evidence type="ECO:0000256" key="8">
    <source>
        <dbReference type="ARBA" id="ARBA00023157"/>
    </source>
</evidence>
<dbReference type="PROSITE" id="PS50262">
    <property type="entry name" value="G_PROTEIN_RECEP_F1_2"/>
    <property type="match status" value="1"/>
</dbReference>
<accession>A0AAN9FWB5</accession>